<feature type="region of interest" description="Disordered" evidence="1">
    <location>
        <begin position="1"/>
        <end position="39"/>
    </location>
</feature>
<gene>
    <name evidence="2" type="ORF">QLX08_001770</name>
</gene>
<name>A0AAW1AFY1_9HYME</name>
<evidence type="ECO:0000313" key="2">
    <source>
        <dbReference type="EMBL" id="KAK9308033.1"/>
    </source>
</evidence>
<dbReference type="Proteomes" id="UP001432146">
    <property type="component" value="Unassembled WGS sequence"/>
</dbReference>
<proteinExistence type="predicted"/>
<organism evidence="2 3">
    <name type="scientific">Tetragonisca angustula</name>
    <dbReference type="NCBI Taxonomy" id="166442"/>
    <lineage>
        <taxon>Eukaryota</taxon>
        <taxon>Metazoa</taxon>
        <taxon>Ecdysozoa</taxon>
        <taxon>Arthropoda</taxon>
        <taxon>Hexapoda</taxon>
        <taxon>Insecta</taxon>
        <taxon>Pterygota</taxon>
        <taxon>Neoptera</taxon>
        <taxon>Endopterygota</taxon>
        <taxon>Hymenoptera</taxon>
        <taxon>Apocrita</taxon>
        <taxon>Aculeata</taxon>
        <taxon>Apoidea</taxon>
        <taxon>Anthophila</taxon>
        <taxon>Apidae</taxon>
        <taxon>Tetragonisca</taxon>
    </lineage>
</organism>
<reference evidence="2 3" key="1">
    <citation type="submission" date="2024-05" db="EMBL/GenBank/DDBJ databases">
        <title>The nuclear and mitochondrial genome assemblies of Tetragonisca angustula (Apidae: Meliponini), a tiny yet remarkable pollinator in the Neotropics.</title>
        <authorList>
            <person name="Ferrari R."/>
            <person name="Ricardo P.C."/>
            <person name="Dias F.C."/>
            <person name="Araujo N.S."/>
            <person name="Soares D.O."/>
            <person name="Zhou Q.-S."/>
            <person name="Zhu C.-D."/>
            <person name="Coutinho L."/>
            <person name="Airas M.C."/>
            <person name="Batista T.M."/>
        </authorList>
    </citation>
    <scope>NUCLEOTIDE SEQUENCE [LARGE SCALE GENOMIC DNA]</scope>
    <source>
        <strain evidence="2">ASF017062</strain>
        <tissue evidence="2">Abdomen</tissue>
    </source>
</reference>
<dbReference type="AlphaFoldDB" id="A0AAW1AFY1"/>
<accession>A0AAW1AFY1</accession>
<evidence type="ECO:0000256" key="1">
    <source>
        <dbReference type="SAM" id="MobiDB-lite"/>
    </source>
</evidence>
<keyword evidence="3" id="KW-1185">Reference proteome</keyword>
<protein>
    <submittedName>
        <fullName evidence="2">Uncharacterized protein</fullName>
    </submittedName>
</protein>
<evidence type="ECO:0000313" key="3">
    <source>
        <dbReference type="Proteomes" id="UP001432146"/>
    </source>
</evidence>
<comment type="caution">
    <text evidence="2">The sequence shown here is derived from an EMBL/GenBank/DDBJ whole genome shotgun (WGS) entry which is preliminary data.</text>
</comment>
<dbReference type="EMBL" id="JAWNGG020000023">
    <property type="protein sequence ID" value="KAK9308033.1"/>
    <property type="molecule type" value="Genomic_DNA"/>
</dbReference>
<sequence length="93" mass="10272">MSIPPPANGPAWAQSVVPSGPTMGLAQDSQSHRQPWLGTAQRDPAVSLHWTIQWAIASFASHRDDRVVEKFHWERIGSVDRAEEGATTVEEDQ</sequence>